<accession>A0ABS9KWN1</accession>
<dbReference type="SUPFAM" id="SSF90123">
    <property type="entry name" value="ABC transporter transmembrane region"/>
    <property type="match status" value="1"/>
</dbReference>
<dbReference type="Pfam" id="PF00664">
    <property type="entry name" value="ABC_membrane"/>
    <property type="match status" value="1"/>
</dbReference>
<evidence type="ECO:0000256" key="3">
    <source>
        <dbReference type="ARBA" id="ARBA00022989"/>
    </source>
</evidence>
<sequence length="333" mass="37432">MNHHGKGPAPWRRLISMLHPERVHINYIFIYALLGGLISLSIPLGITAVFNLLLNGAIYSSTYILIAVVVIGVVIAGIMLISQLTLVEAIEQKIFTRTAMEFAYRLPRIRKSELDGSYPPELVNRFFDILTIQKGLSKFLVNIITSGVTMVFSVVLLAFYHPVFIAMGAFTLIIMTVIVVLYFRRGVNTSVQESAYKYNLVAYLESVAGDLDAHRNEESMGKIIQDTDRLNASYLRARNDHFRVLRKFFKSSVVIRTVMMGALLLLGSWFVVEREMTLGQFVAAEVIIVQIGYAIEKLFTSLDTIFDMVTGAEKLAAVTDLEIDEKHINHEAH</sequence>
<keyword evidence="8" id="KW-1185">Reference proteome</keyword>
<feature type="transmembrane region" description="Helical" evidence="5">
    <location>
        <begin position="27"/>
        <end position="50"/>
    </location>
</feature>
<dbReference type="InterPro" id="IPR036640">
    <property type="entry name" value="ABC1_TM_sf"/>
</dbReference>
<proteinExistence type="predicted"/>
<dbReference type="Gene3D" id="1.20.1560.10">
    <property type="entry name" value="ABC transporter type 1, transmembrane domain"/>
    <property type="match status" value="1"/>
</dbReference>
<dbReference type="GO" id="GO:0005524">
    <property type="term" value="F:ATP binding"/>
    <property type="evidence" value="ECO:0007669"/>
    <property type="project" value="UniProtKB-KW"/>
</dbReference>
<evidence type="ECO:0000256" key="1">
    <source>
        <dbReference type="ARBA" id="ARBA00004651"/>
    </source>
</evidence>
<evidence type="ECO:0000256" key="5">
    <source>
        <dbReference type="SAM" id="Phobius"/>
    </source>
</evidence>
<keyword evidence="7" id="KW-0547">Nucleotide-binding</keyword>
<evidence type="ECO:0000313" key="7">
    <source>
        <dbReference type="EMBL" id="MCG2616730.1"/>
    </source>
</evidence>
<name>A0ABS9KWN1_9BACT</name>
<dbReference type="PANTHER" id="PTHR43394">
    <property type="entry name" value="ATP-DEPENDENT PERMEASE MDL1, MITOCHONDRIAL"/>
    <property type="match status" value="1"/>
</dbReference>
<gene>
    <name evidence="7" type="ORF">LZZ85_20695</name>
</gene>
<feature type="transmembrane region" description="Helical" evidence="5">
    <location>
        <begin position="62"/>
        <end position="87"/>
    </location>
</feature>
<evidence type="ECO:0000259" key="6">
    <source>
        <dbReference type="PROSITE" id="PS50929"/>
    </source>
</evidence>
<dbReference type="Proteomes" id="UP001165367">
    <property type="component" value="Unassembled WGS sequence"/>
</dbReference>
<feature type="domain" description="ABC transmembrane type-1" evidence="6">
    <location>
        <begin position="28"/>
        <end position="305"/>
    </location>
</feature>
<dbReference type="EMBL" id="JAKLTR010000015">
    <property type="protein sequence ID" value="MCG2616730.1"/>
    <property type="molecule type" value="Genomic_DNA"/>
</dbReference>
<evidence type="ECO:0000256" key="4">
    <source>
        <dbReference type="ARBA" id="ARBA00023136"/>
    </source>
</evidence>
<evidence type="ECO:0000313" key="8">
    <source>
        <dbReference type="Proteomes" id="UP001165367"/>
    </source>
</evidence>
<dbReference type="RefSeq" id="WP_237875267.1">
    <property type="nucleotide sequence ID" value="NZ_JAKLTR010000015.1"/>
</dbReference>
<reference evidence="7" key="1">
    <citation type="submission" date="2022-01" db="EMBL/GenBank/DDBJ databases">
        <authorList>
            <person name="Jo J.-H."/>
            <person name="Im W.-T."/>
        </authorList>
    </citation>
    <scope>NUCLEOTIDE SEQUENCE</scope>
    <source>
        <strain evidence="7">NA20</strain>
    </source>
</reference>
<keyword evidence="7" id="KW-0067">ATP-binding</keyword>
<dbReference type="InterPro" id="IPR011527">
    <property type="entry name" value="ABC1_TM_dom"/>
</dbReference>
<feature type="transmembrane region" description="Helical" evidence="5">
    <location>
        <begin position="139"/>
        <end position="159"/>
    </location>
</feature>
<dbReference type="InterPro" id="IPR039421">
    <property type="entry name" value="Type_1_exporter"/>
</dbReference>
<protein>
    <submittedName>
        <fullName evidence="7">ABC transporter ATP-binding protein</fullName>
    </submittedName>
</protein>
<organism evidence="7 8">
    <name type="scientific">Terrimonas ginsenosidimutans</name>
    <dbReference type="NCBI Taxonomy" id="2908004"/>
    <lineage>
        <taxon>Bacteria</taxon>
        <taxon>Pseudomonadati</taxon>
        <taxon>Bacteroidota</taxon>
        <taxon>Chitinophagia</taxon>
        <taxon>Chitinophagales</taxon>
        <taxon>Chitinophagaceae</taxon>
        <taxon>Terrimonas</taxon>
    </lineage>
</organism>
<feature type="transmembrane region" description="Helical" evidence="5">
    <location>
        <begin position="253"/>
        <end position="272"/>
    </location>
</feature>
<feature type="transmembrane region" description="Helical" evidence="5">
    <location>
        <begin position="165"/>
        <end position="183"/>
    </location>
</feature>
<keyword evidence="3 5" id="KW-1133">Transmembrane helix</keyword>
<dbReference type="PANTHER" id="PTHR43394:SF4">
    <property type="entry name" value="TOXIN SECRETION ABC TRANSPORTER ATP-BINDING PROTEIN"/>
    <property type="match status" value="1"/>
</dbReference>
<keyword evidence="2 5" id="KW-0812">Transmembrane</keyword>
<keyword evidence="4 5" id="KW-0472">Membrane</keyword>
<evidence type="ECO:0000256" key="2">
    <source>
        <dbReference type="ARBA" id="ARBA00022692"/>
    </source>
</evidence>
<comment type="subcellular location">
    <subcellularLocation>
        <location evidence="1">Cell membrane</location>
        <topology evidence="1">Multi-pass membrane protein</topology>
    </subcellularLocation>
</comment>
<comment type="caution">
    <text evidence="7">The sequence shown here is derived from an EMBL/GenBank/DDBJ whole genome shotgun (WGS) entry which is preliminary data.</text>
</comment>
<dbReference type="PROSITE" id="PS50929">
    <property type="entry name" value="ABC_TM1F"/>
    <property type="match status" value="1"/>
</dbReference>